<name>A0AAE0PK80_SORBR</name>
<dbReference type="GO" id="GO:0005524">
    <property type="term" value="F:ATP binding"/>
    <property type="evidence" value="ECO:0007669"/>
    <property type="project" value="UniProtKB-KW"/>
</dbReference>
<proteinExistence type="predicted"/>
<keyword evidence="5" id="KW-0808">Transferase</keyword>
<dbReference type="GO" id="GO:0004674">
    <property type="term" value="F:protein serine/threonine kinase activity"/>
    <property type="evidence" value="ECO:0007669"/>
    <property type="project" value="UniProtKB-KW"/>
</dbReference>
<evidence type="ECO:0000259" key="14">
    <source>
        <dbReference type="PROSITE" id="PS50011"/>
    </source>
</evidence>
<evidence type="ECO:0000256" key="11">
    <source>
        <dbReference type="ARBA" id="ARBA00030237"/>
    </source>
</evidence>
<dbReference type="InterPro" id="IPR045269">
    <property type="entry name" value="Atg1-like"/>
</dbReference>
<evidence type="ECO:0000256" key="4">
    <source>
        <dbReference type="ARBA" id="ARBA00022527"/>
    </source>
</evidence>
<dbReference type="InterPro" id="IPR000719">
    <property type="entry name" value="Prot_kinase_dom"/>
</dbReference>
<comment type="subcellular location">
    <subcellularLocation>
        <location evidence="1">Preautophagosomal structure membrane</location>
        <topology evidence="1">Peripheral membrane protein</topology>
    </subcellularLocation>
</comment>
<dbReference type="GO" id="GO:0010506">
    <property type="term" value="P:regulation of autophagy"/>
    <property type="evidence" value="ECO:0007669"/>
    <property type="project" value="InterPro"/>
</dbReference>
<protein>
    <recommendedName>
        <fullName evidence="2">non-specific serine/threonine protein kinase</fullName>
        <ecNumber evidence="2">2.7.11.1</ecNumber>
    </recommendedName>
    <alternativeName>
        <fullName evidence="11">Autophagy-related protein 1</fullName>
    </alternativeName>
</protein>
<accession>A0AAE0PK80</accession>
<evidence type="ECO:0000256" key="8">
    <source>
        <dbReference type="ARBA" id="ARBA00022840"/>
    </source>
</evidence>
<reference evidence="15" key="2">
    <citation type="submission" date="2023-07" db="EMBL/GenBank/DDBJ databases">
        <authorList>
            <consortium name="Lawrence Berkeley National Laboratory"/>
            <person name="Haridas S."/>
            <person name="Hensen N."/>
            <person name="Bonometti L."/>
            <person name="Westerberg I."/>
            <person name="Brannstrom I.O."/>
            <person name="Guillou S."/>
            <person name="Cros-Aarteil S."/>
            <person name="Calhoun S."/>
            <person name="Kuo A."/>
            <person name="Mondo S."/>
            <person name="Pangilinan J."/>
            <person name="Riley R."/>
            <person name="LaButti K."/>
            <person name="Andreopoulos B."/>
            <person name="Lipzen A."/>
            <person name="Chen C."/>
            <person name="Yanf M."/>
            <person name="Daum C."/>
            <person name="Ng V."/>
            <person name="Clum A."/>
            <person name="Steindorff A."/>
            <person name="Ohm R."/>
            <person name="Martin F."/>
            <person name="Silar P."/>
            <person name="Natvig D."/>
            <person name="Lalanne C."/>
            <person name="Gautier V."/>
            <person name="Ament-velasquez S.L."/>
            <person name="Kruys A."/>
            <person name="Hutchinson M.I."/>
            <person name="Powell A.J."/>
            <person name="Barry K."/>
            <person name="Miller A.N."/>
            <person name="Grigoriev I.V."/>
            <person name="Debuchy R."/>
            <person name="Gladieux P."/>
            <person name="Thoren M.H."/>
            <person name="Johannesson H."/>
        </authorList>
    </citation>
    <scope>NUCLEOTIDE SEQUENCE</scope>
    <source>
        <strain evidence="15">FGSC 1904</strain>
    </source>
</reference>
<dbReference type="PROSITE" id="PS50011">
    <property type="entry name" value="PROTEIN_KINASE_DOM"/>
    <property type="match status" value="1"/>
</dbReference>
<comment type="catalytic activity">
    <reaction evidence="13">
        <text>L-seryl-[protein] + ATP = O-phospho-L-seryl-[protein] + ADP + H(+)</text>
        <dbReference type="Rhea" id="RHEA:17989"/>
        <dbReference type="Rhea" id="RHEA-COMP:9863"/>
        <dbReference type="Rhea" id="RHEA-COMP:11604"/>
        <dbReference type="ChEBI" id="CHEBI:15378"/>
        <dbReference type="ChEBI" id="CHEBI:29999"/>
        <dbReference type="ChEBI" id="CHEBI:30616"/>
        <dbReference type="ChEBI" id="CHEBI:83421"/>
        <dbReference type="ChEBI" id="CHEBI:456216"/>
        <dbReference type="EC" id="2.7.11.1"/>
    </reaction>
</comment>
<evidence type="ECO:0000256" key="9">
    <source>
        <dbReference type="ARBA" id="ARBA00022927"/>
    </source>
</evidence>
<dbReference type="SUPFAM" id="SSF56112">
    <property type="entry name" value="Protein kinase-like (PK-like)"/>
    <property type="match status" value="1"/>
</dbReference>
<dbReference type="GO" id="GO:0005829">
    <property type="term" value="C:cytosol"/>
    <property type="evidence" value="ECO:0007669"/>
    <property type="project" value="TreeGrafter"/>
</dbReference>
<dbReference type="SMART" id="SM00220">
    <property type="entry name" value="S_TKc"/>
    <property type="match status" value="1"/>
</dbReference>
<gene>
    <name evidence="15" type="ORF">B0T20DRAFT_348083</name>
</gene>
<keyword evidence="9" id="KW-0653">Protein transport</keyword>
<dbReference type="InterPro" id="IPR011009">
    <property type="entry name" value="Kinase-like_dom_sf"/>
</dbReference>
<organism evidence="15 16">
    <name type="scientific">Sordaria brevicollis</name>
    <dbReference type="NCBI Taxonomy" id="83679"/>
    <lineage>
        <taxon>Eukaryota</taxon>
        <taxon>Fungi</taxon>
        <taxon>Dikarya</taxon>
        <taxon>Ascomycota</taxon>
        <taxon>Pezizomycotina</taxon>
        <taxon>Sordariomycetes</taxon>
        <taxon>Sordariomycetidae</taxon>
        <taxon>Sordariales</taxon>
        <taxon>Sordariaceae</taxon>
        <taxon>Sordaria</taxon>
    </lineage>
</organism>
<dbReference type="Gene3D" id="1.10.510.10">
    <property type="entry name" value="Transferase(Phosphotransferase) domain 1"/>
    <property type="match status" value="1"/>
</dbReference>
<dbReference type="EC" id="2.7.11.1" evidence="2"/>
<keyword evidence="6" id="KW-0547">Nucleotide-binding</keyword>
<keyword evidence="3" id="KW-0813">Transport</keyword>
<comment type="catalytic activity">
    <reaction evidence="12">
        <text>L-threonyl-[protein] + ATP = O-phospho-L-threonyl-[protein] + ADP + H(+)</text>
        <dbReference type="Rhea" id="RHEA:46608"/>
        <dbReference type="Rhea" id="RHEA-COMP:11060"/>
        <dbReference type="Rhea" id="RHEA-COMP:11605"/>
        <dbReference type="ChEBI" id="CHEBI:15378"/>
        <dbReference type="ChEBI" id="CHEBI:30013"/>
        <dbReference type="ChEBI" id="CHEBI:30616"/>
        <dbReference type="ChEBI" id="CHEBI:61977"/>
        <dbReference type="ChEBI" id="CHEBI:456216"/>
        <dbReference type="EC" id="2.7.11.1"/>
    </reaction>
</comment>
<evidence type="ECO:0000256" key="3">
    <source>
        <dbReference type="ARBA" id="ARBA00022448"/>
    </source>
</evidence>
<keyword evidence="8" id="KW-0067">ATP-binding</keyword>
<dbReference type="Gene3D" id="3.30.200.20">
    <property type="entry name" value="Phosphorylase Kinase, domain 1"/>
    <property type="match status" value="1"/>
</dbReference>
<dbReference type="PROSITE" id="PS00108">
    <property type="entry name" value="PROTEIN_KINASE_ST"/>
    <property type="match status" value="1"/>
</dbReference>
<dbReference type="GO" id="GO:0005776">
    <property type="term" value="C:autophagosome"/>
    <property type="evidence" value="ECO:0007669"/>
    <property type="project" value="TreeGrafter"/>
</dbReference>
<dbReference type="EMBL" id="JAUTDP010000003">
    <property type="protein sequence ID" value="KAK3401040.1"/>
    <property type="molecule type" value="Genomic_DNA"/>
</dbReference>
<keyword evidence="7 15" id="KW-0418">Kinase</keyword>
<evidence type="ECO:0000256" key="6">
    <source>
        <dbReference type="ARBA" id="ARBA00022741"/>
    </source>
</evidence>
<dbReference type="InterPro" id="IPR008271">
    <property type="entry name" value="Ser/Thr_kinase_AS"/>
</dbReference>
<reference evidence="15" key="1">
    <citation type="journal article" date="2023" name="Mol. Phylogenet. Evol.">
        <title>Genome-scale phylogeny and comparative genomics of the fungal order Sordariales.</title>
        <authorList>
            <person name="Hensen N."/>
            <person name="Bonometti L."/>
            <person name="Westerberg I."/>
            <person name="Brannstrom I.O."/>
            <person name="Guillou S."/>
            <person name="Cros-Aarteil S."/>
            <person name="Calhoun S."/>
            <person name="Haridas S."/>
            <person name="Kuo A."/>
            <person name="Mondo S."/>
            <person name="Pangilinan J."/>
            <person name="Riley R."/>
            <person name="LaButti K."/>
            <person name="Andreopoulos B."/>
            <person name="Lipzen A."/>
            <person name="Chen C."/>
            <person name="Yan M."/>
            <person name="Daum C."/>
            <person name="Ng V."/>
            <person name="Clum A."/>
            <person name="Steindorff A."/>
            <person name="Ohm R.A."/>
            <person name="Martin F."/>
            <person name="Silar P."/>
            <person name="Natvig D.O."/>
            <person name="Lalanne C."/>
            <person name="Gautier V."/>
            <person name="Ament-Velasquez S.L."/>
            <person name="Kruys A."/>
            <person name="Hutchinson M.I."/>
            <person name="Powell A.J."/>
            <person name="Barry K."/>
            <person name="Miller A.N."/>
            <person name="Grigoriev I.V."/>
            <person name="Debuchy R."/>
            <person name="Gladieux P."/>
            <person name="Hiltunen Thoren M."/>
            <person name="Johannesson H."/>
        </authorList>
    </citation>
    <scope>NUCLEOTIDE SEQUENCE</scope>
    <source>
        <strain evidence="15">FGSC 1904</strain>
    </source>
</reference>
<dbReference type="Pfam" id="PF00069">
    <property type="entry name" value="Pkinase"/>
    <property type="match status" value="1"/>
</dbReference>
<keyword evidence="10" id="KW-0072">Autophagy</keyword>
<evidence type="ECO:0000256" key="10">
    <source>
        <dbReference type="ARBA" id="ARBA00023006"/>
    </source>
</evidence>
<evidence type="ECO:0000256" key="2">
    <source>
        <dbReference type="ARBA" id="ARBA00012513"/>
    </source>
</evidence>
<dbReference type="PANTHER" id="PTHR24348">
    <property type="entry name" value="SERINE/THREONINE-PROTEIN KINASE UNC-51-RELATED"/>
    <property type="match status" value="1"/>
</dbReference>
<evidence type="ECO:0000256" key="5">
    <source>
        <dbReference type="ARBA" id="ARBA00022679"/>
    </source>
</evidence>
<evidence type="ECO:0000313" key="15">
    <source>
        <dbReference type="EMBL" id="KAK3401040.1"/>
    </source>
</evidence>
<dbReference type="AlphaFoldDB" id="A0AAE0PK80"/>
<feature type="domain" description="Protein kinase" evidence="14">
    <location>
        <begin position="40"/>
        <end position="272"/>
    </location>
</feature>
<dbReference type="PANTHER" id="PTHR24348:SF22">
    <property type="entry name" value="NON-SPECIFIC SERINE_THREONINE PROTEIN KINASE"/>
    <property type="match status" value="1"/>
</dbReference>
<evidence type="ECO:0000256" key="7">
    <source>
        <dbReference type="ARBA" id="ARBA00022777"/>
    </source>
</evidence>
<evidence type="ECO:0000256" key="13">
    <source>
        <dbReference type="ARBA" id="ARBA00048679"/>
    </source>
</evidence>
<dbReference type="Proteomes" id="UP001281003">
    <property type="component" value="Unassembled WGS sequence"/>
</dbReference>
<sequence length="285" mass="32039">MESFLEEPLEGWRIGSASDKHRPDEVTRVHTLPEGVDEVWQPINVLGKGAFGEVWEEKCQRGPQKDELRAVKIISKTNAGFSRSSQRELQALDAFSAKHNESQSIDGKAPFPERESSRIAWQVTIGLNYMHKKGFLHRDLKPQNILVHTPGPDWKVKIADFGIAKHIAGPSLYTEYMGSYGYIAPELFDTADEYTEAADIWALGAVVFTMCTGAPPFEQPKYLLEYRAGMRGFPSQVLGLTTGFCIDFILGAMHANPRSRLRIQDLLGHEWLSKDKSLERMMSNG</sequence>
<evidence type="ECO:0000313" key="16">
    <source>
        <dbReference type="Proteomes" id="UP001281003"/>
    </source>
</evidence>
<evidence type="ECO:0000256" key="1">
    <source>
        <dbReference type="ARBA" id="ARBA00004623"/>
    </source>
</evidence>
<evidence type="ECO:0000256" key="12">
    <source>
        <dbReference type="ARBA" id="ARBA00047899"/>
    </source>
</evidence>
<dbReference type="GO" id="GO:0034045">
    <property type="term" value="C:phagophore assembly site membrane"/>
    <property type="evidence" value="ECO:0007669"/>
    <property type="project" value="UniProtKB-SubCell"/>
</dbReference>
<keyword evidence="16" id="KW-1185">Reference proteome</keyword>
<keyword evidence="4" id="KW-0723">Serine/threonine-protein kinase</keyword>
<dbReference type="GO" id="GO:0000045">
    <property type="term" value="P:autophagosome assembly"/>
    <property type="evidence" value="ECO:0007669"/>
    <property type="project" value="TreeGrafter"/>
</dbReference>
<comment type="caution">
    <text evidence="15">The sequence shown here is derived from an EMBL/GenBank/DDBJ whole genome shotgun (WGS) entry which is preliminary data.</text>
</comment>
<dbReference type="GO" id="GO:0015031">
    <property type="term" value="P:protein transport"/>
    <property type="evidence" value="ECO:0007669"/>
    <property type="project" value="UniProtKB-KW"/>
</dbReference>